<dbReference type="Gene3D" id="1.20.1050.10">
    <property type="match status" value="1"/>
</dbReference>
<sequence>MKLYNLPGACPMVTQIVLEWMGLEYELENVAREALKQPAFLALNPAGSVPVFTDGDLVLTQSVAILEYLTDLHPEAGLHGKTPAERAQVRRWLSFCNADLHRTFAMLFGVAAYSEDPAIQQVLVSKSAEKLVFLFGLLDQQLQGRDYLSGTRSIADPYLYVLLRWAQVKQINVSEMANLQRFFKQMDSDEGVRRALTKQGMA</sequence>
<dbReference type="Pfam" id="PF00043">
    <property type="entry name" value="GST_C"/>
    <property type="match status" value="1"/>
</dbReference>
<dbReference type="InterPro" id="IPR004045">
    <property type="entry name" value="Glutathione_S-Trfase_N"/>
</dbReference>
<dbReference type="SUPFAM" id="SSF52833">
    <property type="entry name" value="Thioredoxin-like"/>
    <property type="match status" value="1"/>
</dbReference>
<organism evidence="4 5">
    <name type="scientific">Mesopusillimonas faecipullorum</name>
    <dbReference type="NCBI Taxonomy" id="2755040"/>
    <lineage>
        <taxon>Bacteria</taxon>
        <taxon>Pseudomonadati</taxon>
        <taxon>Pseudomonadota</taxon>
        <taxon>Betaproteobacteria</taxon>
        <taxon>Burkholderiales</taxon>
        <taxon>Alcaligenaceae</taxon>
        <taxon>Mesopusillimonas</taxon>
    </lineage>
</organism>
<evidence type="ECO:0000313" key="5">
    <source>
        <dbReference type="Proteomes" id="UP000776983"/>
    </source>
</evidence>
<dbReference type="PANTHER" id="PTHR44051:SF8">
    <property type="entry name" value="GLUTATHIONE S-TRANSFERASE GSTA"/>
    <property type="match status" value="1"/>
</dbReference>
<dbReference type="InterPro" id="IPR010987">
    <property type="entry name" value="Glutathione-S-Trfase_C-like"/>
</dbReference>
<feature type="domain" description="GST C-terminal" evidence="3">
    <location>
        <begin position="82"/>
        <end position="202"/>
    </location>
</feature>
<dbReference type="CDD" id="cd03057">
    <property type="entry name" value="GST_N_Beta"/>
    <property type="match status" value="1"/>
</dbReference>
<dbReference type="SFLD" id="SFLDS00019">
    <property type="entry name" value="Glutathione_Transferase_(cytos"/>
    <property type="match status" value="1"/>
</dbReference>
<protein>
    <submittedName>
        <fullName evidence="4">Glutathione S-transferase family protein</fullName>
    </submittedName>
</protein>
<dbReference type="SFLD" id="SFLDG00358">
    <property type="entry name" value="Main_(cytGST)"/>
    <property type="match status" value="1"/>
</dbReference>
<dbReference type="Pfam" id="PF02798">
    <property type="entry name" value="GST_N"/>
    <property type="match status" value="1"/>
</dbReference>
<name>A0ABS8CAK9_9BURK</name>
<comment type="similarity">
    <text evidence="1">Belongs to the GST superfamily.</text>
</comment>
<feature type="domain" description="GST N-terminal" evidence="2">
    <location>
        <begin position="1"/>
        <end position="77"/>
    </location>
</feature>
<dbReference type="SUPFAM" id="SSF47616">
    <property type="entry name" value="GST C-terminal domain-like"/>
    <property type="match status" value="1"/>
</dbReference>
<accession>A0ABS8CAK9</accession>
<dbReference type="InterPro" id="IPR036249">
    <property type="entry name" value="Thioredoxin-like_sf"/>
</dbReference>
<gene>
    <name evidence="4" type="ORF">H0484_04785</name>
</gene>
<dbReference type="PROSITE" id="PS50404">
    <property type="entry name" value="GST_NTER"/>
    <property type="match status" value="1"/>
</dbReference>
<dbReference type="EMBL" id="JACDXW010000002">
    <property type="protein sequence ID" value="MCB5363070.1"/>
    <property type="molecule type" value="Genomic_DNA"/>
</dbReference>
<proteinExistence type="inferred from homology"/>
<dbReference type="InterPro" id="IPR036282">
    <property type="entry name" value="Glutathione-S-Trfase_C_sf"/>
</dbReference>
<dbReference type="Proteomes" id="UP000776983">
    <property type="component" value="Unassembled WGS sequence"/>
</dbReference>
<comment type="caution">
    <text evidence="4">The sequence shown here is derived from an EMBL/GenBank/DDBJ whole genome shotgun (WGS) entry which is preliminary data.</text>
</comment>
<evidence type="ECO:0000259" key="2">
    <source>
        <dbReference type="PROSITE" id="PS50404"/>
    </source>
</evidence>
<dbReference type="InterPro" id="IPR040079">
    <property type="entry name" value="Glutathione_S-Trfase"/>
</dbReference>
<dbReference type="InterPro" id="IPR004046">
    <property type="entry name" value="GST_C"/>
</dbReference>
<dbReference type="SFLD" id="SFLDG01150">
    <property type="entry name" value="Main.1:_Beta-like"/>
    <property type="match status" value="1"/>
</dbReference>
<dbReference type="PANTHER" id="PTHR44051">
    <property type="entry name" value="GLUTATHIONE S-TRANSFERASE-RELATED"/>
    <property type="match status" value="1"/>
</dbReference>
<evidence type="ECO:0000259" key="3">
    <source>
        <dbReference type="PROSITE" id="PS50405"/>
    </source>
</evidence>
<evidence type="ECO:0000256" key="1">
    <source>
        <dbReference type="RuleBase" id="RU003494"/>
    </source>
</evidence>
<keyword evidence="5" id="KW-1185">Reference proteome</keyword>
<dbReference type="Gene3D" id="3.40.30.10">
    <property type="entry name" value="Glutaredoxin"/>
    <property type="match status" value="1"/>
</dbReference>
<evidence type="ECO:0000313" key="4">
    <source>
        <dbReference type="EMBL" id="MCB5363070.1"/>
    </source>
</evidence>
<dbReference type="RefSeq" id="WP_226953310.1">
    <property type="nucleotide sequence ID" value="NZ_JACDXW010000002.1"/>
</dbReference>
<dbReference type="CDD" id="cd03188">
    <property type="entry name" value="GST_C_Beta"/>
    <property type="match status" value="1"/>
</dbReference>
<dbReference type="PROSITE" id="PS50405">
    <property type="entry name" value="GST_CTER"/>
    <property type="match status" value="1"/>
</dbReference>
<reference evidence="4 5" key="1">
    <citation type="submission" date="2020-07" db="EMBL/GenBank/DDBJ databases">
        <title>Pusillimonas sp. nov., isolated from poultry manure in Taiwan.</title>
        <authorList>
            <person name="Lin S.-Y."/>
            <person name="Tang Y.-S."/>
            <person name="Young C.-C."/>
        </authorList>
    </citation>
    <scope>NUCLEOTIDE SEQUENCE [LARGE SCALE GENOMIC DNA]</scope>
    <source>
        <strain evidence="4 5">CC-YST705</strain>
    </source>
</reference>